<dbReference type="Gene3D" id="3.30.1490.300">
    <property type="match status" value="1"/>
</dbReference>
<feature type="domain" description="SHS2" evidence="1">
    <location>
        <begin position="3"/>
        <end position="170"/>
    </location>
</feature>
<name>A0A2M8L779_9BACT</name>
<dbReference type="CDD" id="cd24049">
    <property type="entry name" value="ASKHA_NBD_PilM"/>
    <property type="match status" value="1"/>
</dbReference>
<dbReference type="InterPro" id="IPR043129">
    <property type="entry name" value="ATPase_NBD"/>
</dbReference>
<dbReference type="GO" id="GO:0051301">
    <property type="term" value="P:cell division"/>
    <property type="evidence" value="ECO:0007669"/>
    <property type="project" value="InterPro"/>
</dbReference>
<dbReference type="Pfam" id="PF11104">
    <property type="entry name" value="PilM_2"/>
    <property type="match status" value="1"/>
</dbReference>
<sequence>MDFFGLDIGTHSIKLAQLEKKGDRYHLVAFGSGPSTGKGLLSEAESDLTALAEVIKKIRQEAKIKTKNVATALPQDQVFTRTVTIPRLSEEELQSALNWEAEQFIPIPLTEVTLAHQMIGQAKEGKKEKNKVLLVAASNRLIEKIINVLKMAGLTPVSLETEIISMARSLIPPESEPVMMVDLGARASDLAVVENGLVSFVNSIGTAGETLTRMMETQLGLDATQAEAYKKAYGADPEKLEGKLAQVLDPILAKIAQEMEKTIQFYQSQGGQNIRRVVLTGGTAGLPAIASLLAKKLNLEIQVGDPFGRVIKGDLETRIPAQSAFIFAVAVGLALREIE</sequence>
<dbReference type="PIRSF" id="PIRSF019169">
    <property type="entry name" value="PilM"/>
    <property type="match status" value="1"/>
</dbReference>
<dbReference type="Proteomes" id="UP000231579">
    <property type="component" value="Unassembled WGS sequence"/>
</dbReference>
<dbReference type="PANTHER" id="PTHR32432:SF3">
    <property type="entry name" value="ETHANOLAMINE UTILIZATION PROTEIN EUTJ"/>
    <property type="match status" value="1"/>
</dbReference>
<gene>
    <name evidence="2" type="ORF">COU97_01505</name>
</gene>
<dbReference type="NCBIfam" id="TIGR01175">
    <property type="entry name" value="pilM"/>
    <property type="match status" value="1"/>
</dbReference>
<dbReference type="PANTHER" id="PTHR32432">
    <property type="entry name" value="CELL DIVISION PROTEIN FTSA-RELATED"/>
    <property type="match status" value="1"/>
</dbReference>
<reference evidence="3" key="1">
    <citation type="submission" date="2017-09" db="EMBL/GenBank/DDBJ databases">
        <title>Depth-based differentiation of microbial function through sediment-hosted aquifers and enrichment of novel symbionts in the deep terrestrial subsurface.</title>
        <authorList>
            <person name="Probst A.J."/>
            <person name="Ladd B."/>
            <person name="Jarett J.K."/>
            <person name="Geller-Mcgrath D.E."/>
            <person name="Sieber C.M.K."/>
            <person name="Emerson J.B."/>
            <person name="Anantharaman K."/>
            <person name="Thomas B.C."/>
            <person name="Malmstrom R."/>
            <person name="Stieglmeier M."/>
            <person name="Klingl A."/>
            <person name="Woyke T."/>
            <person name="Ryan C.M."/>
            <person name="Banfield J.F."/>
        </authorList>
    </citation>
    <scope>NUCLEOTIDE SEQUENCE [LARGE SCALE GENOMIC DNA]</scope>
</reference>
<proteinExistence type="predicted"/>
<dbReference type="InterPro" id="IPR003494">
    <property type="entry name" value="SHS2_FtsA"/>
</dbReference>
<organism evidence="2 3">
    <name type="scientific">Candidatus Shapirobacteria bacterium CG10_big_fil_rev_8_21_14_0_10_48_15</name>
    <dbReference type="NCBI Taxonomy" id="1974484"/>
    <lineage>
        <taxon>Bacteria</taxon>
        <taxon>Candidatus Shapironibacteriota</taxon>
    </lineage>
</organism>
<dbReference type="SMART" id="SM00842">
    <property type="entry name" value="FtsA"/>
    <property type="match status" value="1"/>
</dbReference>
<evidence type="ECO:0000259" key="1">
    <source>
        <dbReference type="SMART" id="SM00842"/>
    </source>
</evidence>
<accession>A0A2M8L779</accession>
<dbReference type="SUPFAM" id="SSF53067">
    <property type="entry name" value="Actin-like ATPase domain"/>
    <property type="match status" value="2"/>
</dbReference>
<dbReference type="InterPro" id="IPR050696">
    <property type="entry name" value="FtsA/MreB"/>
</dbReference>
<comment type="caution">
    <text evidence="2">The sequence shown here is derived from an EMBL/GenBank/DDBJ whole genome shotgun (WGS) entry which is preliminary data.</text>
</comment>
<evidence type="ECO:0000313" key="3">
    <source>
        <dbReference type="Proteomes" id="UP000231579"/>
    </source>
</evidence>
<evidence type="ECO:0000313" key="2">
    <source>
        <dbReference type="EMBL" id="PJE70085.1"/>
    </source>
</evidence>
<dbReference type="Gene3D" id="3.30.420.40">
    <property type="match status" value="2"/>
</dbReference>
<dbReference type="EMBL" id="PFEM01000023">
    <property type="protein sequence ID" value="PJE70085.1"/>
    <property type="molecule type" value="Genomic_DNA"/>
</dbReference>
<dbReference type="AlphaFoldDB" id="A0A2M8L779"/>
<dbReference type="InterPro" id="IPR005883">
    <property type="entry name" value="PilM"/>
</dbReference>
<protein>
    <recommendedName>
        <fullName evidence="1">SHS2 domain-containing protein</fullName>
    </recommendedName>
</protein>